<feature type="transmembrane region" description="Helical" evidence="2">
    <location>
        <begin position="135"/>
        <end position="160"/>
    </location>
</feature>
<dbReference type="PANTHER" id="PTHR38646:SF1">
    <property type="entry name" value="DUF202 DOMAIN-CONTAINING PROTEIN"/>
    <property type="match status" value="1"/>
</dbReference>
<dbReference type="EMBL" id="KV419401">
    <property type="protein sequence ID" value="KZS95681.1"/>
    <property type="molecule type" value="Genomic_DNA"/>
</dbReference>
<feature type="region of interest" description="Disordered" evidence="1">
    <location>
        <begin position="1"/>
        <end position="34"/>
    </location>
</feature>
<keyword evidence="2" id="KW-0472">Membrane</keyword>
<evidence type="ECO:0000313" key="3">
    <source>
        <dbReference type="EMBL" id="KZS95681.1"/>
    </source>
</evidence>
<keyword evidence="2" id="KW-1133">Transmembrane helix</keyword>
<proteinExistence type="predicted"/>
<dbReference type="STRING" id="1314777.A0A164X6J8"/>
<feature type="transmembrane region" description="Helical" evidence="2">
    <location>
        <begin position="85"/>
        <end position="102"/>
    </location>
</feature>
<dbReference type="OrthoDB" id="2555434at2759"/>
<gene>
    <name evidence="3" type="ORF">SISNIDRAFT_452339</name>
</gene>
<name>A0A164X6J8_9AGAM</name>
<reference evidence="3 4" key="1">
    <citation type="journal article" date="2016" name="Mol. Biol. Evol.">
        <title>Comparative Genomics of Early-Diverging Mushroom-Forming Fungi Provides Insights into the Origins of Lignocellulose Decay Capabilities.</title>
        <authorList>
            <person name="Nagy L.G."/>
            <person name="Riley R."/>
            <person name="Tritt A."/>
            <person name="Adam C."/>
            <person name="Daum C."/>
            <person name="Floudas D."/>
            <person name="Sun H."/>
            <person name="Yadav J.S."/>
            <person name="Pangilinan J."/>
            <person name="Larsson K.H."/>
            <person name="Matsuura K."/>
            <person name="Barry K."/>
            <person name="Labutti K."/>
            <person name="Kuo R."/>
            <person name="Ohm R.A."/>
            <person name="Bhattacharya S.S."/>
            <person name="Shirouzu T."/>
            <person name="Yoshinaga Y."/>
            <person name="Martin F.M."/>
            <person name="Grigoriev I.V."/>
            <person name="Hibbett D.S."/>
        </authorList>
    </citation>
    <scope>NUCLEOTIDE SEQUENCE [LARGE SCALE GENOMIC DNA]</scope>
    <source>
        <strain evidence="3 4">HHB9708</strain>
    </source>
</reference>
<evidence type="ECO:0000256" key="1">
    <source>
        <dbReference type="SAM" id="MobiDB-lite"/>
    </source>
</evidence>
<keyword evidence="4" id="KW-1185">Reference proteome</keyword>
<protein>
    <recommendedName>
        <fullName evidence="5">DUF202 domain-containing protein</fullName>
    </recommendedName>
</protein>
<dbReference type="Proteomes" id="UP000076722">
    <property type="component" value="Unassembled WGS sequence"/>
</dbReference>
<evidence type="ECO:0008006" key="5">
    <source>
        <dbReference type="Google" id="ProtNLM"/>
    </source>
</evidence>
<dbReference type="AlphaFoldDB" id="A0A164X6J8"/>
<organism evidence="3 4">
    <name type="scientific">Sistotremastrum niveocremeum HHB9708</name>
    <dbReference type="NCBI Taxonomy" id="1314777"/>
    <lineage>
        <taxon>Eukaryota</taxon>
        <taxon>Fungi</taxon>
        <taxon>Dikarya</taxon>
        <taxon>Basidiomycota</taxon>
        <taxon>Agaricomycotina</taxon>
        <taxon>Agaricomycetes</taxon>
        <taxon>Sistotremastrales</taxon>
        <taxon>Sistotremastraceae</taxon>
        <taxon>Sertulicium</taxon>
        <taxon>Sertulicium niveocremeum</taxon>
    </lineage>
</organism>
<feature type="transmembrane region" description="Helical" evidence="2">
    <location>
        <begin position="59"/>
        <end position="78"/>
    </location>
</feature>
<keyword evidence="2" id="KW-0812">Transmembrane</keyword>
<sequence length="165" mass="18497">MSASTNTLEPPRPAHLSRTNSTSSSRERRFRGHRANSFRPVDHAELVELRARQRTFEGAYARTAFGTLSYAILVLKLFDRRFYKIGLLYTILSAMLALLAFGRSRHSQHDFADEHRPDDSTGGRGRVFGRPFVTAGWVVVAVTFVVATVEIGLFVLVLNINTSQT</sequence>
<accession>A0A164X6J8</accession>
<evidence type="ECO:0000313" key="4">
    <source>
        <dbReference type="Proteomes" id="UP000076722"/>
    </source>
</evidence>
<dbReference type="PANTHER" id="PTHR38646">
    <property type="entry name" value="YALI0F00814P"/>
    <property type="match status" value="1"/>
</dbReference>
<evidence type="ECO:0000256" key="2">
    <source>
        <dbReference type="SAM" id="Phobius"/>
    </source>
</evidence>